<organism evidence="1 2">
    <name type="scientific">Brachionus plicatilis</name>
    <name type="common">Marine rotifer</name>
    <name type="synonym">Brachionus muelleri</name>
    <dbReference type="NCBI Taxonomy" id="10195"/>
    <lineage>
        <taxon>Eukaryota</taxon>
        <taxon>Metazoa</taxon>
        <taxon>Spiralia</taxon>
        <taxon>Gnathifera</taxon>
        <taxon>Rotifera</taxon>
        <taxon>Eurotatoria</taxon>
        <taxon>Monogononta</taxon>
        <taxon>Pseudotrocha</taxon>
        <taxon>Ploima</taxon>
        <taxon>Brachionidae</taxon>
        <taxon>Brachionus</taxon>
    </lineage>
</organism>
<evidence type="ECO:0000313" key="1">
    <source>
        <dbReference type="EMBL" id="RMZ94598.1"/>
    </source>
</evidence>
<sequence>MTNRGLRIRSTRQDNGPFKLNSLIHSNYHQNSKSSNTMKCIVTHYNSISFFASNGVNFLINLIN</sequence>
<accession>A0A3M7P692</accession>
<evidence type="ECO:0000313" key="2">
    <source>
        <dbReference type="Proteomes" id="UP000276133"/>
    </source>
</evidence>
<dbReference type="Proteomes" id="UP000276133">
    <property type="component" value="Unassembled WGS sequence"/>
</dbReference>
<dbReference type="EMBL" id="REGN01012938">
    <property type="protein sequence ID" value="RMZ94598.1"/>
    <property type="molecule type" value="Genomic_DNA"/>
</dbReference>
<name>A0A3M7P692_BRAPC</name>
<keyword evidence="2" id="KW-1185">Reference proteome</keyword>
<proteinExistence type="predicted"/>
<comment type="caution">
    <text evidence="1">The sequence shown here is derived from an EMBL/GenBank/DDBJ whole genome shotgun (WGS) entry which is preliminary data.</text>
</comment>
<gene>
    <name evidence="1" type="ORF">BpHYR1_036284</name>
</gene>
<dbReference type="AlphaFoldDB" id="A0A3M7P692"/>
<protein>
    <submittedName>
        <fullName evidence="1">Uncharacterized protein</fullName>
    </submittedName>
</protein>
<reference evidence="1 2" key="1">
    <citation type="journal article" date="2018" name="Sci. Rep.">
        <title>Genomic signatures of local adaptation to the degree of environmental predictability in rotifers.</title>
        <authorList>
            <person name="Franch-Gras L."/>
            <person name="Hahn C."/>
            <person name="Garcia-Roger E.M."/>
            <person name="Carmona M.J."/>
            <person name="Serra M."/>
            <person name="Gomez A."/>
        </authorList>
    </citation>
    <scope>NUCLEOTIDE SEQUENCE [LARGE SCALE GENOMIC DNA]</scope>
    <source>
        <strain evidence="1">HYR1</strain>
    </source>
</reference>